<gene>
    <name evidence="1" type="ORF">MWG07_11015</name>
</gene>
<accession>A0AAW6WDW8</accession>
<protein>
    <recommendedName>
        <fullName evidence="3">XkdX family protein</fullName>
    </recommendedName>
</protein>
<evidence type="ECO:0000313" key="2">
    <source>
        <dbReference type="Proteomes" id="UP001173223"/>
    </source>
</evidence>
<dbReference type="EMBL" id="JAMGTK010000023">
    <property type="protein sequence ID" value="MDK4512778.1"/>
    <property type="molecule type" value="Genomic_DNA"/>
</dbReference>
<reference evidence="1" key="2">
    <citation type="submission" date="2022-04" db="EMBL/GenBank/DDBJ databases">
        <authorList>
            <person name="Livingstone P.G."/>
        </authorList>
    </citation>
    <scope>NUCLEOTIDE SEQUENCE</scope>
    <source>
        <strain evidence="1">BRON_8</strain>
    </source>
</reference>
<comment type="caution">
    <text evidence="1">The sequence shown here is derived from an EMBL/GenBank/DDBJ whole genome shotgun (WGS) entry which is preliminary data.</text>
</comment>
<proteinExistence type="predicted"/>
<dbReference type="AlphaFoldDB" id="A0AAW6WDW8"/>
<sequence length="66" mass="8148">MKYIFKKEKYIEVNGMEDYKKQKAWVDYCDKEEVDFSNEAYTRYGVITKENFRRYVALKVWCEVVE</sequence>
<keyword evidence="2" id="KW-1185">Reference proteome</keyword>
<dbReference type="RefSeq" id="WP_285049296.1">
    <property type="nucleotide sequence ID" value="NZ_JAMGTK010000023.1"/>
</dbReference>
<evidence type="ECO:0008006" key="3">
    <source>
        <dbReference type="Google" id="ProtNLM"/>
    </source>
</evidence>
<name>A0AAW6WDW8_9FUSO</name>
<evidence type="ECO:0000313" key="1">
    <source>
        <dbReference type="EMBL" id="MDK4512778.1"/>
    </source>
</evidence>
<organism evidence="1 2">
    <name type="scientific">Fusobacterium necrophorum</name>
    <dbReference type="NCBI Taxonomy" id="859"/>
    <lineage>
        <taxon>Bacteria</taxon>
        <taxon>Fusobacteriati</taxon>
        <taxon>Fusobacteriota</taxon>
        <taxon>Fusobacteriia</taxon>
        <taxon>Fusobacteriales</taxon>
        <taxon>Fusobacteriaceae</taxon>
        <taxon>Fusobacterium</taxon>
    </lineage>
</organism>
<dbReference type="Proteomes" id="UP001173223">
    <property type="component" value="Unassembled WGS sequence"/>
</dbReference>
<reference evidence="1" key="1">
    <citation type="journal article" date="2022" name="Gene">
        <title>A genome-led study on the pathogenesis of Fusobacterium necrophorum infections.</title>
        <authorList>
            <person name="Thapa G."/>
            <person name="Jayal A."/>
            <person name="Sikazwe E."/>
            <person name="Perry T."/>
            <person name="Mohammed Al Balushi A."/>
            <person name="Livingstone P."/>
        </authorList>
    </citation>
    <scope>NUCLEOTIDE SEQUENCE</scope>
    <source>
        <strain evidence="1">BRON_8</strain>
    </source>
</reference>